<organism evidence="1">
    <name type="scientific">Triticum urartu</name>
    <name type="common">Red wild einkorn</name>
    <name type="synonym">Crithodium urartu</name>
    <dbReference type="NCBI Taxonomy" id="4572"/>
    <lineage>
        <taxon>Eukaryota</taxon>
        <taxon>Viridiplantae</taxon>
        <taxon>Streptophyta</taxon>
        <taxon>Embryophyta</taxon>
        <taxon>Tracheophyta</taxon>
        <taxon>Spermatophyta</taxon>
        <taxon>Magnoliopsida</taxon>
        <taxon>Liliopsida</taxon>
        <taxon>Poales</taxon>
        <taxon>Poaceae</taxon>
        <taxon>BOP clade</taxon>
        <taxon>Pooideae</taxon>
        <taxon>Triticodae</taxon>
        <taxon>Triticeae</taxon>
        <taxon>Triticinae</taxon>
        <taxon>Triticum</taxon>
    </lineage>
</organism>
<dbReference type="EMBL" id="KD280511">
    <property type="protein sequence ID" value="EMS45900.1"/>
    <property type="molecule type" value="Genomic_DNA"/>
</dbReference>
<accession>M7Z0N3</accession>
<dbReference type="AlphaFoldDB" id="M7Z0N3"/>
<protein>
    <submittedName>
        <fullName evidence="1">Uncharacterized protein</fullName>
    </submittedName>
</protein>
<gene>
    <name evidence="1" type="ORF">TRIUR3_27751</name>
</gene>
<name>M7Z0N3_TRIUA</name>
<sequence length="57" mass="6121">MENLRMAVLHLAVTSVGHDAVVYCFNLKMEDGCEVSTADEVATVVHQIFAYAAGSCC</sequence>
<reference evidence="1" key="1">
    <citation type="journal article" date="2013" name="Nature">
        <title>Draft genome of the wheat A-genome progenitor Triticum urartu.</title>
        <authorList>
            <person name="Ling H.Q."/>
            <person name="Zhao S."/>
            <person name="Liu D."/>
            <person name="Wang J."/>
            <person name="Sun H."/>
            <person name="Zhang C."/>
            <person name="Fan H."/>
            <person name="Li D."/>
            <person name="Dong L."/>
            <person name="Tao Y."/>
            <person name="Gao C."/>
            <person name="Wu H."/>
            <person name="Li Y."/>
            <person name="Cui Y."/>
            <person name="Guo X."/>
            <person name="Zheng S."/>
            <person name="Wang B."/>
            <person name="Yu K."/>
            <person name="Liang Q."/>
            <person name="Yang W."/>
            <person name="Lou X."/>
            <person name="Chen J."/>
            <person name="Feng M."/>
            <person name="Jian J."/>
            <person name="Zhang X."/>
            <person name="Luo G."/>
            <person name="Jiang Y."/>
            <person name="Liu J."/>
            <person name="Wang Z."/>
            <person name="Sha Y."/>
            <person name="Zhang B."/>
            <person name="Wu H."/>
            <person name="Tang D."/>
            <person name="Shen Q."/>
            <person name="Xue P."/>
            <person name="Zou S."/>
            <person name="Wang X."/>
            <person name="Liu X."/>
            <person name="Wang F."/>
            <person name="Yang Y."/>
            <person name="An X."/>
            <person name="Dong Z."/>
            <person name="Zhang K."/>
            <person name="Zhang X."/>
            <person name="Luo M.C."/>
            <person name="Dvorak J."/>
            <person name="Tong Y."/>
            <person name="Wang J."/>
            <person name="Yang H."/>
            <person name="Li Z."/>
            <person name="Wang D."/>
            <person name="Zhang A."/>
            <person name="Wang J."/>
        </authorList>
    </citation>
    <scope>NUCLEOTIDE SEQUENCE</scope>
</reference>
<dbReference type="STRING" id="4572.M7Z0N3"/>
<evidence type="ECO:0000313" key="1">
    <source>
        <dbReference type="EMBL" id="EMS45900.1"/>
    </source>
</evidence>
<proteinExistence type="predicted"/>